<dbReference type="EMBL" id="JAUHJR010000002">
    <property type="protein sequence ID" value="MDN4161275.1"/>
    <property type="molecule type" value="Genomic_DNA"/>
</dbReference>
<dbReference type="InterPro" id="IPR024787">
    <property type="entry name" value="EcsC"/>
</dbReference>
<comment type="caution">
    <text evidence="1">The sequence shown here is derived from an EMBL/GenBank/DDBJ whole genome shotgun (WGS) entry which is preliminary data.</text>
</comment>
<gene>
    <name evidence="1" type="ORF">QWY29_07900</name>
</gene>
<protein>
    <submittedName>
        <fullName evidence="1">EcsC family protein</fullName>
    </submittedName>
</protein>
<dbReference type="RefSeq" id="WP_300960169.1">
    <property type="nucleotide sequence ID" value="NZ_JAUHJR010000002.1"/>
</dbReference>
<name>A0ABT8ESZ4_9ACTN</name>
<proteinExistence type="predicted"/>
<reference evidence="1" key="1">
    <citation type="submission" date="2023-06" db="EMBL/GenBank/DDBJ databases">
        <title>Draft genome sequence of Nocardioides sp. SOB72.</title>
        <authorList>
            <person name="Zhang G."/>
        </authorList>
    </citation>
    <scope>NUCLEOTIDE SEQUENCE</scope>
    <source>
        <strain evidence="1">SOB72</strain>
    </source>
</reference>
<organism evidence="1 2">
    <name type="scientific">Nocardioides abyssi</name>
    <dbReference type="NCBI Taxonomy" id="3058370"/>
    <lineage>
        <taxon>Bacteria</taxon>
        <taxon>Bacillati</taxon>
        <taxon>Actinomycetota</taxon>
        <taxon>Actinomycetes</taxon>
        <taxon>Propionibacteriales</taxon>
        <taxon>Nocardioidaceae</taxon>
        <taxon>Nocardioides</taxon>
    </lineage>
</organism>
<dbReference type="Pfam" id="PF12787">
    <property type="entry name" value="EcsC"/>
    <property type="match status" value="1"/>
</dbReference>
<sequence length="234" mass="24829">MSGRRTIAGTVTGHLGRQLAPRIAQLAPGLTTTFVREALHRAIHGVGPLPPAAEAADKQLAEQRGNVEKAVHEVIENHVRYSGASGFTTNVGGMVTAALTIPANITGQALIQCRMIAGIAHLRGYDLDDPRVRNAVLVTLLGEDKVDELVKQRKLPAPPMALATAPAHDPDLDAIVSAEVATELITKVAGKRIATTVGRRVPVVGGLVGMGADGYATWRVGRYADRELLPRTRR</sequence>
<evidence type="ECO:0000313" key="1">
    <source>
        <dbReference type="EMBL" id="MDN4161275.1"/>
    </source>
</evidence>
<accession>A0ABT8ESZ4</accession>
<evidence type="ECO:0000313" key="2">
    <source>
        <dbReference type="Proteomes" id="UP001168537"/>
    </source>
</evidence>
<dbReference type="Proteomes" id="UP001168537">
    <property type="component" value="Unassembled WGS sequence"/>
</dbReference>
<keyword evidence="2" id="KW-1185">Reference proteome</keyword>